<dbReference type="Pfam" id="PF04183">
    <property type="entry name" value="IucA_IucC"/>
    <property type="match status" value="1"/>
</dbReference>
<evidence type="ECO:0000256" key="1">
    <source>
        <dbReference type="ARBA" id="ARBA00004924"/>
    </source>
</evidence>
<protein>
    <submittedName>
        <fullName evidence="5">IucA/IucC family siderophore biosynthesis protein</fullName>
    </submittedName>
</protein>
<dbReference type="InterPro" id="IPR022770">
    <property type="entry name" value="IucA/IucC-like_C"/>
</dbReference>
<dbReference type="InterPro" id="IPR037455">
    <property type="entry name" value="LucA/IucC-like"/>
</dbReference>
<keyword evidence="6" id="KW-1185">Reference proteome</keyword>
<dbReference type="GO" id="GO:0016881">
    <property type="term" value="F:acid-amino acid ligase activity"/>
    <property type="evidence" value="ECO:0007669"/>
    <property type="project" value="UniProtKB-ARBA"/>
</dbReference>
<evidence type="ECO:0000313" key="5">
    <source>
        <dbReference type="EMBL" id="MCK6256489.1"/>
    </source>
</evidence>
<evidence type="ECO:0000259" key="4">
    <source>
        <dbReference type="Pfam" id="PF06276"/>
    </source>
</evidence>
<comment type="pathway">
    <text evidence="1">Siderophore biosynthesis.</text>
</comment>
<evidence type="ECO:0000256" key="2">
    <source>
        <dbReference type="ARBA" id="ARBA00007832"/>
    </source>
</evidence>
<name>A0A9X1X9I9_9BACL</name>
<dbReference type="GO" id="GO:0019290">
    <property type="term" value="P:siderophore biosynthetic process"/>
    <property type="evidence" value="ECO:0007669"/>
    <property type="project" value="InterPro"/>
</dbReference>
<proteinExistence type="inferred from homology"/>
<accession>A0A9X1X9I9</accession>
<comment type="similarity">
    <text evidence="2">Belongs to the IucA/IucC family.</text>
</comment>
<dbReference type="Proteomes" id="UP001139011">
    <property type="component" value="Unassembled WGS sequence"/>
</dbReference>
<dbReference type="PANTHER" id="PTHR34384:SF5">
    <property type="entry name" value="L-2,3-DIAMINOPROPANOATE--CITRATE LIGASE"/>
    <property type="match status" value="1"/>
</dbReference>
<feature type="domain" description="Aerobactin siderophore biosynthesis IucA/IucC N-terminal" evidence="3">
    <location>
        <begin position="134"/>
        <end position="369"/>
    </location>
</feature>
<dbReference type="AlphaFoldDB" id="A0A9X1X9I9"/>
<dbReference type="Pfam" id="PF06276">
    <property type="entry name" value="FhuF"/>
    <property type="match status" value="1"/>
</dbReference>
<dbReference type="Gene3D" id="1.10.510.40">
    <property type="match status" value="1"/>
</dbReference>
<sequence>MNSKLLAEQATIQSFLNCYLRETKVKGKPEDQPLISTLHHQNIDLLIPVKYWSPTGRHLFSFPIMFQTKGGGKPIPADYLSLVSLISKELLLQQGREDAEDELVLRVIMSCQSMKEYIQKRMKDAGKLTEKDFTFIEAEQSLILGHLMHPTPKSKQGMSPWEERIYTPELEGEFLLHYFKVHRSLVLQESSAAMSAEEIVRTMILDDPAVSHNFVMEHCMDKDFCLVPAHPLQARELVKRPAVQQLMKQKKIIDIGEAGIPFTPTSSLRTVYNKASRYMFKFSVPVKITNSLRANKPKELERGVEVSRLLQTEIGEKLKERFPAFQIVRDPACLNINTGEKESGFEVVIRENPFYCNEKNISLIAGLCQDHPYGGENRLYTIIKSLADEENRSVQEVSEDWFQRYLSLSLEPMLWLYENYGLALEAHQQNSIIQLQDGYPAAFYYRDNQGYYYAESKAHELRDLLPGLSGKSETICSDEVANERLRYYLFFNHLFGLINGFGTAGLADEKKLLGQLRISLMKHTKSAELSSSLLKSLLNEQELPCKANLLTRLYDKDELIGSLEDQSVYVNVENPIFQKVGILYEV</sequence>
<evidence type="ECO:0000313" key="6">
    <source>
        <dbReference type="Proteomes" id="UP001139011"/>
    </source>
</evidence>
<comment type="caution">
    <text evidence="5">The sequence shown here is derived from an EMBL/GenBank/DDBJ whole genome shotgun (WGS) entry which is preliminary data.</text>
</comment>
<dbReference type="EMBL" id="JAIWJX010000002">
    <property type="protein sequence ID" value="MCK6256489.1"/>
    <property type="molecule type" value="Genomic_DNA"/>
</dbReference>
<dbReference type="InterPro" id="IPR007310">
    <property type="entry name" value="Aerobactin_biosyn_IucA/IucC_N"/>
</dbReference>
<evidence type="ECO:0000259" key="3">
    <source>
        <dbReference type="Pfam" id="PF04183"/>
    </source>
</evidence>
<dbReference type="RefSeq" id="WP_248252160.1">
    <property type="nucleotide sequence ID" value="NZ_JAIWJX010000002.1"/>
</dbReference>
<dbReference type="PANTHER" id="PTHR34384">
    <property type="entry name" value="L-2,3-DIAMINOPROPANOATE--CITRATE LIGASE"/>
    <property type="match status" value="1"/>
</dbReference>
<gene>
    <name evidence="5" type="ORF">LCY76_07780</name>
</gene>
<reference evidence="5" key="1">
    <citation type="submission" date="2021-09" db="EMBL/GenBank/DDBJ databases">
        <title>Genome analysis of Fictibacillus sp. KIGAM418 isolated from marine sediment.</title>
        <authorList>
            <person name="Seo M.-J."/>
            <person name="Cho E.-S."/>
            <person name="Hwang C.Y."/>
        </authorList>
    </citation>
    <scope>NUCLEOTIDE SEQUENCE</scope>
    <source>
        <strain evidence="5">KIGAM418</strain>
    </source>
</reference>
<feature type="domain" description="Aerobactin siderophore biosynthesis IucA/IucC-like C-terminal" evidence="4">
    <location>
        <begin position="399"/>
        <end position="559"/>
    </location>
</feature>
<organism evidence="5 6">
    <name type="scientific">Fictibacillus marinisediminis</name>
    <dbReference type="NCBI Taxonomy" id="2878389"/>
    <lineage>
        <taxon>Bacteria</taxon>
        <taxon>Bacillati</taxon>
        <taxon>Bacillota</taxon>
        <taxon>Bacilli</taxon>
        <taxon>Bacillales</taxon>
        <taxon>Fictibacillaceae</taxon>
        <taxon>Fictibacillus</taxon>
    </lineage>
</organism>